<evidence type="ECO:0000256" key="2">
    <source>
        <dbReference type="PROSITE-ProRule" id="PRU00169"/>
    </source>
</evidence>
<dbReference type="InterPro" id="IPR050595">
    <property type="entry name" value="Bact_response_regulator"/>
</dbReference>
<dbReference type="CDD" id="cd00156">
    <property type="entry name" value="REC"/>
    <property type="match status" value="1"/>
</dbReference>
<evidence type="ECO:0000313" key="4">
    <source>
        <dbReference type="EMBL" id="CAE6753043.1"/>
    </source>
</evidence>
<dbReference type="Gene3D" id="3.40.50.2300">
    <property type="match status" value="1"/>
</dbReference>
<evidence type="ECO:0000259" key="3">
    <source>
        <dbReference type="PROSITE" id="PS50110"/>
    </source>
</evidence>
<sequence>MGMARPFGQEMSEKVCLGRVLVVDDEDSIRTLLRKTLTQAGYDVEEAEDGGRAVEVLGSGDNPLMLDAIICDIRMPRINGVEAIGYFRAQYPSLPVIVLTGYHDERLAQLLREQGVVLWLEKPAEREQILSSVAQAIAGRRFSFYP</sequence>
<protein>
    <submittedName>
        <fullName evidence="4">Response regulator, CheY-like</fullName>
    </submittedName>
</protein>
<dbReference type="SUPFAM" id="SSF52172">
    <property type="entry name" value="CheY-like"/>
    <property type="match status" value="1"/>
</dbReference>
<dbReference type="RefSeq" id="WP_213042453.1">
    <property type="nucleotide sequence ID" value="NZ_CAJNBJ010000016.1"/>
</dbReference>
<keyword evidence="5" id="KW-1185">Reference proteome</keyword>
<organism evidence="4 5">
    <name type="scientific">Nitrospira defluvii</name>
    <dbReference type="NCBI Taxonomy" id="330214"/>
    <lineage>
        <taxon>Bacteria</taxon>
        <taxon>Pseudomonadati</taxon>
        <taxon>Nitrospirota</taxon>
        <taxon>Nitrospiria</taxon>
        <taxon>Nitrospirales</taxon>
        <taxon>Nitrospiraceae</taxon>
        <taxon>Nitrospira</taxon>
    </lineage>
</organism>
<gene>
    <name evidence="4" type="ORF">NSPZN2_30266</name>
</gene>
<dbReference type="Proteomes" id="UP000675880">
    <property type="component" value="Unassembled WGS sequence"/>
</dbReference>
<dbReference type="PROSITE" id="PS50110">
    <property type="entry name" value="RESPONSE_REGULATORY"/>
    <property type="match status" value="1"/>
</dbReference>
<keyword evidence="1 2" id="KW-0597">Phosphoprotein</keyword>
<dbReference type="InterPro" id="IPR001789">
    <property type="entry name" value="Sig_transdc_resp-reg_receiver"/>
</dbReference>
<evidence type="ECO:0000256" key="1">
    <source>
        <dbReference type="ARBA" id="ARBA00022553"/>
    </source>
</evidence>
<proteinExistence type="predicted"/>
<feature type="domain" description="Response regulatory" evidence="3">
    <location>
        <begin position="19"/>
        <end position="137"/>
    </location>
</feature>
<dbReference type="PANTHER" id="PTHR44591:SF3">
    <property type="entry name" value="RESPONSE REGULATORY DOMAIN-CONTAINING PROTEIN"/>
    <property type="match status" value="1"/>
</dbReference>
<dbReference type="EMBL" id="CAJNBJ010000016">
    <property type="protein sequence ID" value="CAE6753043.1"/>
    <property type="molecule type" value="Genomic_DNA"/>
</dbReference>
<reference evidence="4 5" key="1">
    <citation type="submission" date="2021-02" db="EMBL/GenBank/DDBJ databases">
        <authorList>
            <person name="Han P."/>
        </authorList>
    </citation>
    <scope>NUCLEOTIDE SEQUENCE [LARGE SCALE GENOMIC DNA]</scope>
    <source>
        <strain evidence="4">Candidatus Nitrospira sp. ZN2</strain>
    </source>
</reference>
<accession>A0ABM8RH82</accession>
<dbReference type="PANTHER" id="PTHR44591">
    <property type="entry name" value="STRESS RESPONSE REGULATOR PROTEIN 1"/>
    <property type="match status" value="1"/>
</dbReference>
<comment type="caution">
    <text evidence="4">The sequence shown here is derived from an EMBL/GenBank/DDBJ whole genome shotgun (WGS) entry which is preliminary data.</text>
</comment>
<dbReference type="SMART" id="SM00448">
    <property type="entry name" value="REC"/>
    <property type="match status" value="1"/>
</dbReference>
<name>A0ABM8RH82_9BACT</name>
<dbReference type="Pfam" id="PF00072">
    <property type="entry name" value="Response_reg"/>
    <property type="match status" value="1"/>
</dbReference>
<dbReference type="InterPro" id="IPR011006">
    <property type="entry name" value="CheY-like_superfamily"/>
</dbReference>
<feature type="modified residue" description="4-aspartylphosphate" evidence="2">
    <location>
        <position position="72"/>
    </location>
</feature>
<evidence type="ECO:0000313" key="5">
    <source>
        <dbReference type="Proteomes" id="UP000675880"/>
    </source>
</evidence>